<dbReference type="STRING" id="8154.ENSACLP00000026723"/>
<dbReference type="AlphaFoldDB" id="A0A3P8QBK2"/>
<evidence type="ECO:0000259" key="3">
    <source>
        <dbReference type="PROSITE" id="PS50994"/>
    </source>
</evidence>
<proteinExistence type="predicted"/>
<dbReference type="InterPro" id="IPR012337">
    <property type="entry name" value="RNaseH-like_sf"/>
</dbReference>
<dbReference type="SUPFAM" id="SSF53098">
    <property type="entry name" value="Ribonuclease H-like"/>
    <property type="match status" value="1"/>
</dbReference>
<feature type="region of interest" description="Disordered" evidence="2">
    <location>
        <begin position="402"/>
        <end position="421"/>
    </location>
</feature>
<dbReference type="FunFam" id="3.30.420.10:FF:000032">
    <property type="entry name" value="Retrovirus-related Pol polyprotein from transposon 297-like Protein"/>
    <property type="match status" value="1"/>
</dbReference>
<dbReference type="Proteomes" id="UP000265100">
    <property type="component" value="Chromosome 15"/>
</dbReference>
<evidence type="ECO:0000256" key="2">
    <source>
        <dbReference type="SAM" id="MobiDB-lite"/>
    </source>
</evidence>
<dbReference type="InterPro" id="IPR041588">
    <property type="entry name" value="Integrase_H2C2"/>
</dbReference>
<feature type="compositionally biased region" description="Low complexity" evidence="2">
    <location>
        <begin position="476"/>
        <end position="485"/>
    </location>
</feature>
<dbReference type="Gene3D" id="3.30.420.10">
    <property type="entry name" value="Ribonuclease H-like superfamily/Ribonuclease H"/>
    <property type="match status" value="1"/>
</dbReference>
<dbReference type="PANTHER" id="PTHR37984">
    <property type="entry name" value="PROTEIN CBG26694"/>
    <property type="match status" value="1"/>
</dbReference>
<dbReference type="GO" id="GO:0015074">
    <property type="term" value="P:DNA integration"/>
    <property type="evidence" value="ECO:0007669"/>
    <property type="project" value="InterPro"/>
</dbReference>
<feature type="domain" description="Integrase catalytic" evidence="3">
    <location>
        <begin position="114"/>
        <end position="272"/>
    </location>
</feature>
<accession>A0A3P8QBK2</accession>
<dbReference type="Pfam" id="PF00665">
    <property type="entry name" value="rve"/>
    <property type="match status" value="1"/>
</dbReference>
<reference evidence="4" key="2">
    <citation type="submission" date="2025-08" db="UniProtKB">
        <authorList>
            <consortium name="Ensembl"/>
        </authorList>
    </citation>
    <scope>IDENTIFICATION</scope>
</reference>
<dbReference type="InterPro" id="IPR001584">
    <property type="entry name" value="Integrase_cat-core"/>
</dbReference>
<feature type="region of interest" description="Disordered" evidence="2">
    <location>
        <begin position="444"/>
        <end position="492"/>
    </location>
</feature>
<dbReference type="PANTHER" id="PTHR37984:SF15">
    <property type="entry name" value="INTEGRASE CATALYTIC DOMAIN-CONTAINING PROTEIN"/>
    <property type="match status" value="1"/>
</dbReference>
<dbReference type="OMA" id="LCFCESV"/>
<dbReference type="Bgee" id="ENSACLG00000018192">
    <property type="expression patterns" value="Expressed in zone of skin"/>
</dbReference>
<dbReference type="GO" id="GO:0003676">
    <property type="term" value="F:nucleic acid binding"/>
    <property type="evidence" value="ECO:0007669"/>
    <property type="project" value="InterPro"/>
</dbReference>
<dbReference type="PROSITE" id="PS50994">
    <property type="entry name" value="INTEGRASE"/>
    <property type="match status" value="1"/>
</dbReference>
<evidence type="ECO:0000313" key="5">
    <source>
        <dbReference type="Proteomes" id="UP000265100"/>
    </source>
</evidence>
<dbReference type="FunFam" id="1.10.340.70:FF:000001">
    <property type="entry name" value="Retrovirus-related Pol polyprotein from transposon gypsy-like Protein"/>
    <property type="match status" value="1"/>
</dbReference>
<feature type="compositionally biased region" description="Polar residues" evidence="2">
    <location>
        <begin position="447"/>
        <end position="461"/>
    </location>
</feature>
<dbReference type="Gene3D" id="1.10.340.70">
    <property type="match status" value="1"/>
</dbReference>
<reference evidence="4" key="1">
    <citation type="submission" date="2018-05" db="EMBL/GenBank/DDBJ databases">
        <authorList>
            <person name="Datahose"/>
        </authorList>
    </citation>
    <scope>NUCLEOTIDE SEQUENCE</scope>
</reference>
<dbReference type="InterPro" id="IPR050951">
    <property type="entry name" value="Retrovirus_Pol_polyprotein"/>
</dbReference>
<evidence type="ECO:0000313" key="4">
    <source>
        <dbReference type="Ensembl" id="ENSACLP00000026723.2"/>
    </source>
</evidence>
<sequence>MKKCPPQEKVLWHEYSRLTFHNGLLCRKAFNPSQKSVLHQLVVPESLKDTVLQLLHGNPVSGHLSADKVLKRAQQLYYWPFMSRDIRIWCTQCTPCDARRNPTPHHRAPMKTIVAAEPFQKVAADILELPITSRGNRYVLVVQDYFSKYVNLYAIADQRATTVAKCLFDNFICQHGVPEMLHTDQGRQFESDLVKHLCQLLGIQKTRTSPYHPQCDGMVERFNRTLIDQLAKLLLQQPGEWDDCLNQVALAYNTSPHSTTGFTPFFLTHGHEARMPANMLLPTNMSASSTSVSPADYVTQLTQRLQSAFSTAAWNRDCAHNQQKQLYDRGIKHTPYVPGDLVWLNDPTTAKQKLAPHWKGPFEILECLGTDGENPGVTYRIRYLLDQSDKTQIVHYNRLRPYKAPVPKGGTNSPAGDIPVQPQIPQLTALSGALPFTASKSAAEGSWNVQGRSPATSSDPQVCQPPPLNQSRPHSHSPLSPSPRSETVTTSPSGHVVIHQSDIVPSTPHRVSGVSRRCGRRQVVPPRYLKDYVLN</sequence>
<keyword evidence="5" id="KW-1185">Reference proteome</keyword>
<reference evidence="4" key="3">
    <citation type="submission" date="2025-09" db="UniProtKB">
        <authorList>
            <consortium name="Ensembl"/>
        </authorList>
    </citation>
    <scope>IDENTIFICATION</scope>
</reference>
<protein>
    <recommendedName>
        <fullName evidence="1">Gypsy retrotransposon integrase-like protein 1</fullName>
    </recommendedName>
</protein>
<dbReference type="Ensembl" id="ENSACLT00000027353.2">
    <property type="protein sequence ID" value="ENSACLP00000026723.2"/>
    <property type="gene ID" value="ENSACLG00000018192.2"/>
</dbReference>
<dbReference type="InterPro" id="IPR036397">
    <property type="entry name" value="RNaseH_sf"/>
</dbReference>
<evidence type="ECO:0000256" key="1">
    <source>
        <dbReference type="ARBA" id="ARBA00039658"/>
    </source>
</evidence>
<dbReference type="GeneTree" id="ENSGT01000000214408"/>
<organism evidence="4 5">
    <name type="scientific">Astatotilapia calliptera</name>
    <name type="common">Eastern happy</name>
    <name type="synonym">Chromis callipterus</name>
    <dbReference type="NCBI Taxonomy" id="8154"/>
    <lineage>
        <taxon>Eukaryota</taxon>
        <taxon>Metazoa</taxon>
        <taxon>Chordata</taxon>
        <taxon>Craniata</taxon>
        <taxon>Vertebrata</taxon>
        <taxon>Euteleostomi</taxon>
        <taxon>Actinopterygii</taxon>
        <taxon>Neopterygii</taxon>
        <taxon>Teleostei</taxon>
        <taxon>Neoteleostei</taxon>
        <taxon>Acanthomorphata</taxon>
        <taxon>Ovalentaria</taxon>
        <taxon>Cichlomorphae</taxon>
        <taxon>Cichliformes</taxon>
        <taxon>Cichlidae</taxon>
        <taxon>African cichlids</taxon>
        <taxon>Pseudocrenilabrinae</taxon>
        <taxon>Haplochromini</taxon>
        <taxon>Astatotilapia</taxon>
    </lineage>
</organism>
<dbReference type="Pfam" id="PF17921">
    <property type="entry name" value="Integrase_H2C2"/>
    <property type="match status" value="1"/>
</dbReference>
<name>A0A3P8QBK2_ASTCA</name>